<sequence>MTCQEMEFMIQRHYDGELVEAEETMLQAHLYGCPACDREFREFGALFGDIDALQVQVAHRDILSQTLMRLEEAETKRRIDVWWRGAAVAASVLIIASAALLNWTDSGKAVKHRVSAFFSHSQDTPPVNEPVAAERPNTQVEADPAQAEAALDEIYRQARFPLLELSDPRLILTSTSLTGGDETAMYQMVELTYTLRAAKNGESGDADTVYFLATPDNSLKEKAKSNLGSYVFNGEVQAGKFIWAKVGEHAITAEINGVFYQIFSPFLSTDDLLKIAAGIQKRVS</sequence>
<gene>
    <name evidence="2" type="ORF">EL26_15155</name>
</gene>
<keyword evidence="3" id="KW-1185">Reference proteome</keyword>
<dbReference type="Proteomes" id="UP000027931">
    <property type="component" value="Unassembled WGS sequence"/>
</dbReference>
<dbReference type="STRING" id="1157490.EL26_15155"/>
<protein>
    <recommendedName>
        <fullName evidence="4">Zinc-finger domain-containing protein</fullName>
    </recommendedName>
</protein>
<dbReference type="EMBL" id="JMIR01000022">
    <property type="protein sequence ID" value="KEO82416.1"/>
    <property type="molecule type" value="Genomic_DNA"/>
</dbReference>
<dbReference type="AlphaFoldDB" id="A0A074LJS1"/>
<evidence type="ECO:0000313" key="3">
    <source>
        <dbReference type="Proteomes" id="UP000027931"/>
    </source>
</evidence>
<dbReference type="InterPro" id="IPR041916">
    <property type="entry name" value="Anti_sigma_zinc_sf"/>
</dbReference>
<dbReference type="RefSeq" id="WP_038090253.1">
    <property type="nucleotide sequence ID" value="NZ_JMIR01000022.1"/>
</dbReference>
<keyword evidence="1" id="KW-0472">Membrane</keyword>
<accession>A0A074LJS1</accession>
<comment type="caution">
    <text evidence="2">The sequence shown here is derived from an EMBL/GenBank/DDBJ whole genome shotgun (WGS) entry which is preliminary data.</text>
</comment>
<dbReference type="Gene3D" id="1.10.10.1320">
    <property type="entry name" value="Anti-sigma factor, zinc-finger domain"/>
    <property type="match status" value="1"/>
</dbReference>
<evidence type="ECO:0000313" key="2">
    <source>
        <dbReference type="EMBL" id="KEO82416.1"/>
    </source>
</evidence>
<name>A0A074LJS1_9BACL</name>
<organism evidence="2 3">
    <name type="scientific">Tumebacillus flagellatus</name>
    <dbReference type="NCBI Taxonomy" id="1157490"/>
    <lineage>
        <taxon>Bacteria</taxon>
        <taxon>Bacillati</taxon>
        <taxon>Bacillota</taxon>
        <taxon>Bacilli</taxon>
        <taxon>Bacillales</taxon>
        <taxon>Alicyclobacillaceae</taxon>
        <taxon>Tumebacillus</taxon>
    </lineage>
</organism>
<evidence type="ECO:0008006" key="4">
    <source>
        <dbReference type="Google" id="ProtNLM"/>
    </source>
</evidence>
<evidence type="ECO:0000256" key="1">
    <source>
        <dbReference type="SAM" id="Phobius"/>
    </source>
</evidence>
<reference evidence="2 3" key="1">
    <citation type="journal article" date="2013" name="Int. J. Syst. Evol. Microbiol.">
        <title>Tumebacillus flagellatus sp. nov., an alpha-amylase/pullulanase-producing bacterium isolated from cassava wastewater.</title>
        <authorList>
            <person name="Wang Q."/>
            <person name="Xie N."/>
            <person name="Qin Y."/>
            <person name="Shen N."/>
            <person name="Zhu J."/>
            <person name="Mi H."/>
            <person name="Huang R."/>
        </authorList>
    </citation>
    <scope>NUCLEOTIDE SEQUENCE [LARGE SCALE GENOMIC DNA]</scope>
    <source>
        <strain evidence="2 3">GST4</strain>
    </source>
</reference>
<keyword evidence="1" id="KW-1133">Transmembrane helix</keyword>
<feature type="transmembrane region" description="Helical" evidence="1">
    <location>
        <begin position="81"/>
        <end position="103"/>
    </location>
</feature>
<keyword evidence="1" id="KW-0812">Transmembrane</keyword>
<proteinExistence type="predicted"/>
<dbReference type="OrthoDB" id="9782842at2"/>